<dbReference type="AlphaFoldDB" id="A0A3S0R5C4"/>
<evidence type="ECO:0008006" key="3">
    <source>
        <dbReference type="Google" id="ProtNLM"/>
    </source>
</evidence>
<accession>A0A3S0R5C4</accession>
<dbReference type="EMBL" id="RYYV01000003">
    <property type="protein sequence ID" value="RUL78247.1"/>
    <property type="molecule type" value="Genomic_DNA"/>
</dbReference>
<evidence type="ECO:0000313" key="1">
    <source>
        <dbReference type="EMBL" id="RUL78247.1"/>
    </source>
</evidence>
<comment type="caution">
    <text evidence="1">The sequence shown here is derived from an EMBL/GenBank/DDBJ whole genome shotgun (WGS) entry which is preliminary data.</text>
</comment>
<reference evidence="1 2" key="1">
    <citation type="submission" date="2018-12" db="EMBL/GenBank/DDBJ databases">
        <title>Dyella dinghuensis sp. nov. DHOA06 and Dyella choica sp. nov. 4M-K27, isolated from forest soil.</title>
        <authorList>
            <person name="Qiu L.-H."/>
            <person name="Gao Z.-H."/>
        </authorList>
    </citation>
    <scope>NUCLEOTIDE SEQUENCE [LARGE SCALE GENOMIC DNA]</scope>
    <source>
        <strain evidence="1 2">4M-K27</strain>
    </source>
</reference>
<sequence>MNIRDAFPGLAMLQVVRDPKESSGVVKQDFSNFDQEVVASLPEDWVYVNEDPRNKEFSDNCRPALSFRAGFVLGTMEGAADLSVQVSIGSNGRNLDNVTLHLAPEFESEEVARKLLDIAVSYWTPHHATVTRSEVDNLLRQPIGDVRIGWLTYFSNADVLNHLSPKHTANGFKSGALVQVNDGPISAANGDGVERIRKVIEELEPTGLLQNPKKKVR</sequence>
<proteinExistence type="predicted"/>
<name>A0A3S0R5C4_9GAMM</name>
<protein>
    <recommendedName>
        <fullName evidence="3">Immunity protein 52 domain-containing protein</fullName>
    </recommendedName>
</protein>
<organism evidence="1 2">
    <name type="scientific">Dyella choica</name>
    <dbReference type="NCBI Taxonomy" id="1927959"/>
    <lineage>
        <taxon>Bacteria</taxon>
        <taxon>Pseudomonadati</taxon>
        <taxon>Pseudomonadota</taxon>
        <taxon>Gammaproteobacteria</taxon>
        <taxon>Lysobacterales</taxon>
        <taxon>Rhodanobacteraceae</taxon>
        <taxon>Dyella</taxon>
    </lineage>
</organism>
<gene>
    <name evidence="1" type="ORF">EKH80_05280</name>
</gene>
<dbReference type="Proteomes" id="UP000274358">
    <property type="component" value="Unassembled WGS sequence"/>
</dbReference>
<evidence type="ECO:0000313" key="2">
    <source>
        <dbReference type="Proteomes" id="UP000274358"/>
    </source>
</evidence>
<keyword evidence="2" id="KW-1185">Reference proteome</keyword>